<comment type="caution">
    <text evidence="2">The sequence shown here is derived from an EMBL/GenBank/DDBJ whole genome shotgun (WGS) entry which is preliminary data.</text>
</comment>
<keyword evidence="2" id="KW-0808">Transferase</keyword>
<dbReference type="EMBL" id="JACHHV010000006">
    <property type="protein sequence ID" value="MBB5887697.1"/>
    <property type="molecule type" value="Genomic_DNA"/>
</dbReference>
<dbReference type="SMART" id="SM00450">
    <property type="entry name" value="RHOD"/>
    <property type="match status" value="1"/>
</dbReference>
<dbReference type="PANTHER" id="PTHR43031">
    <property type="entry name" value="FAD-DEPENDENT OXIDOREDUCTASE"/>
    <property type="match status" value="1"/>
</dbReference>
<reference evidence="2 3" key="1">
    <citation type="submission" date="2020-08" db="EMBL/GenBank/DDBJ databases">
        <title>Genomic Encyclopedia of Type Strains, Phase IV (KMG-IV): sequencing the most valuable type-strain genomes for metagenomic binning, comparative biology and taxonomic classification.</title>
        <authorList>
            <person name="Goeker M."/>
        </authorList>
    </citation>
    <scope>NUCLEOTIDE SEQUENCE [LARGE SCALE GENOMIC DNA]</scope>
    <source>
        <strain evidence="2 3">DSM 14925</strain>
    </source>
</reference>
<feature type="domain" description="Rhodanese" evidence="1">
    <location>
        <begin position="13"/>
        <end position="94"/>
    </location>
</feature>
<dbReference type="RefSeq" id="WP_183539109.1">
    <property type="nucleotide sequence ID" value="NZ_DASWOY010000021.1"/>
</dbReference>
<sequence>MESISIQELEEKIESRIDLIDIREEDEYVAGHVPGAINIPMSKLETRLNRIPENAYLICQLGGRSARAQEFLATQGINTINVLGGTEAWEKDLEI</sequence>
<evidence type="ECO:0000259" key="1">
    <source>
        <dbReference type="PROSITE" id="PS50206"/>
    </source>
</evidence>
<dbReference type="InterPro" id="IPR001763">
    <property type="entry name" value="Rhodanese-like_dom"/>
</dbReference>
<accession>A0A841C5Z9</accession>
<gene>
    <name evidence="2" type="ORF">HNQ37_000569</name>
</gene>
<dbReference type="GO" id="GO:0004792">
    <property type="term" value="F:thiosulfate-cyanide sulfurtransferase activity"/>
    <property type="evidence" value="ECO:0007669"/>
    <property type="project" value="InterPro"/>
</dbReference>
<dbReference type="PANTHER" id="PTHR43031:SF17">
    <property type="entry name" value="SULFURTRANSFERASE YTWF-RELATED"/>
    <property type="match status" value="1"/>
</dbReference>
<evidence type="ECO:0000313" key="3">
    <source>
        <dbReference type="Proteomes" id="UP000562464"/>
    </source>
</evidence>
<dbReference type="Proteomes" id="UP000562464">
    <property type="component" value="Unassembled WGS sequence"/>
</dbReference>
<dbReference type="AlphaFoldDB" id="A0A841C5Z9"/>
<dbReference type="PROSITE" id="PS00380">
    <property type="entry name" value="RHODANESE_1"/>
    <property type="match status" value="1"/>
</dbReference>
<dbReference type="Pfam" id="PF00581">
    <property type="entry name" value="Rhodanese"/>
    <property type="match status" value="1"/>
</dbReference>
<protein>
    <submittedName>
        <fullName evidence="2">Rhodanese-related sulfurtransferase</fullName>
    </submittedName>
</protein>
<proteinExistence type="predicted"/>
<dbReference type="SUPFAM" id="SSF52821">
    <property type="entry name" value="Rhodanese/Cell cycle control phosphatase"/>
    <property type="match status" value="1"/>
</dbReference>
<dbReference type="CDD" id="cd00158">
    <property type="entry name" value="RHOD"/>
    <property type="match status" value="1"/>
</dbReference>
<name>A0A841C5Z9_9LACT</name>
<dbReference type="InterPro" id="IPR001307">
    <property type="entry name" value="Thiosulphate_STrfase_CS"/>
</dbReference>
<evidence type="ECO:0000313" key="2">
    <source>
        <dbReference type="EMBL" id="MBB5887697.1"/>
    </source>
</evidence>
<organism evidence="2 3">
    <name type="scientific">Lactovum miscens</name>
    <dbReference type="NCBI Taxonomy" id="190387"/>
    <lineage>
        <taxon>Bacteria</taxon>
        <taxon>Bacillati</taxon>
        <taxon>Bacillota</taxon>
        <taxon>Bacilli</taxon>
        <taxon>Lactobacillales</taxon>
        <taxon>Streptococcaceae</taxon>
        <taxon>Lactovum</taxon>
    </lineage>
</organism>
<keyword evidence="3" id="KW-1185">Reference proteome</keyword>
<dbReference type="Gene3D" id="3.40.250.10">
    <property type="entry name" value="Rhodanese-like domain"/>
    <property type="match status" value="1"/>
</dbReference>
<dbReference type="InterPro" id="IPR050229">
    <property type="entry name" value="GlpE_sulfurtransferase"/>
</dbReference>
<dbReference type="InterPro" id="IPR036873">
    <property type="entry name" value="Rhodanese-like_dom_sf"/>
</dbReference>
<dbReference type="PROSITE" id="PS50206">
    <property type="entry name" value="RHODANESE_3"/>
    <property type="match status" value="1"/>
</dbReference>